<dbReference type="STRING" id="545696.HOLDEFILI_01476"/>
<sequence>MHFSLVLNSIFVYRQNAFRSSSFLGYQLFNSLIIISFFDILDLLFSYSYKISSSFC</sequence>
<feature type="transmembrane region" description="Helical" evidence="1">
    <location>
        <begin position="23"/>
        <end position="45"/>
    </location>
</feature>
<dbReference type="AlphaFoldDB" id="B9Y6N3"/>
<evidence type="ECO:0000313" key="3">
    <source>
        <dbReference type="Proteomes" id="UP000005950"/>
    </source>
</evidence>
<accession>B9Y6N3</accession>
<dbReference type="Proteomes" id="UP000005950">
    <property type="component" value="Unassembled WGS sequence"/>
</dbReference>
<keyword evidence="1" id="KW-0472">Membrane</keyword>
<keyword evidence="1" id="KW-1133">Transmembrane helix</keyword>
<keyword evidence="1" id="KW-0812">Transmembrane</keyword>
<organism evidence="2 3">
    <name type="scientific">Holdemania filiformis DSM 12042</name>
    <dbReference type="NCBI Taxonomy" id="545696"/>
    <lineage>
        <taxon>Bacteria</taxon>
        <taxon>Bacillati</taxon>
        <taxon>Bacillota</taxon>
        <taxon>Erysipelotrichia</taxon>
        <taxon>Erysipelotrichales</taxon>
        <taxon>Erysipelotrichaceae</taxon>
        <taxon>Holdemania</taxon>
    </lineage>
</organism>
<comment type="caution">
    <text evidence="2">The sequence shown here is derived from an EMBL/GenBank/DDBJ whole genome shotgun (WGS) entry which is preliminary data.</text>
</comment>
<dbReference type="HOGENOM" id="CLU_3008132_0_0_9"/>
<dbReference type="EMBL" id="ACCF01000083">
    <property type="protein sequence ID" value="EEF68367.1"/>
    <property type="molecule type" value="Genomic_DNA"/>
</dbReference>
<evidence type="ECO:0000313" key="2">
    <source>
        <dbReference type="EMBL" id="EEF68367.1"/>
    </source>
</evidence>
<gene>
    <name evidence="2" type="ORF">HOLDEFILI_01476</name>
</gene>
<name>B9Y6N3_9FIRM</name>
<evidence type="ECO:0000256" key="1">
    <source>
        <dbReference type="SAM" id="Phobius"/>
    </source>
</evidence>
<proteinExistence type="predicted"/>
<reference evidence="2 3" key="1">
    <citation type="submission" date="2008-12" db="EMBL/GenBank/DDBJ databases">
        <authorList>
            <person name="Fulton L."/>
            <person name="Clifton S."/>
            <person name="Fulton B."/>
            <person name="Xu J."/>
            <person name="Minx P."/>
            <person name="Pepin K.H."/>
            <person name="Johnson M."/>
            <person name="Bhonagiri V."/>
            <person name="Nash W.E."/>
            <person name="Mardis E.R."/>
            <person name="Wilson R.K."/>
        </authorList>
    </citation>
    <scope>NUCLEOTIDE SEQUENCE [LARGE SCALE GENOMIC DNA]</scope>
    <source>
        <strain evidence="2 3">DSM 12042</strain>
    </source>
</reference>
<reference evidence="2 3" key="2">
    <citation type="submission" date="2009-02" db="EMBL/GenBank/DDBJ databases">
        <title>Draft genome sequence of Holdemania filiformis DSM 12042.</title>
        <authorList>
            <person name="Sudarsanam P."/>
            <person name="Ley R."/>
            <person name="Guruge J."/>
            <person name="Turnbaugh P.J."/>
            <person name="Mahowald M."/>
            <person name="Liep D."/>
            <person name="Gordon J."/>
        </authorList>
    </citation>
    <scope>NUCLEOTIDE SEQUENCE [LARGE SCALE GENOMIC DNA]</scope>
    <source>
        <strain evidence="2 3">DSM 12042</strain>
    </source>
</reference>
<protein>
    <submittedName>
        <fullName evidence="2">Uncharacterized protein</fullName>
    </submittedName>
</protein>